<dbReference type="Proteomes" id="UP001152087">
    <property type="component" value="Unassembled WGS sequence"/>
</dbReference>
<evidence type="ECO:0008006" key="3">
    <source>
        <dbReference type="Google" id="ProtNLM"/>
    </source>
</evidence>
<evidence type="ECO:0000313" key="2">
    <source>
        <dbReference type="Proteomes" id="UP001152087"/>
    </source>
</evidence>
<proteinExistence type="predicted"/>
<protein>
    <recommendedName>
        <fullName evidence="3">DNA2/NAM7 helicase helicase domain-containing protein</fullName>
    </recommendedName>
</protein>
<evidence type="ECO:0000313" key="1">
    <source>
        <dbReference type="EMBL" id="KAJ4197824.1"/>
    </source>
</evidence>
<organism evidence="1 2">
    <name type="scientific">Fusarium falciforme</name>
    <dbReference type="NCBI Taxonomy" id="195108"/>
    <lineage>
        <taxon>Eukaryota</taxon>
        <taxon>Fungi</taxon>
        <taxon>Dikarya</taxon>
        <taxon>Ascomycota</taxon>
        <taxon>Pezizomycotina</taxon>
        <taxon>Sordariomycetes</taxon>
        <taxon>Hypocreomycetidae</taxon>
        <taxon>Hypocreales</taxon>
        <taxon>Nectriaceae</taxon>
        <taxon>Fusarium</taxon>
        <taxon>Fusarium solani species complex</taxon>
    </lineage>
</organism>
<keyword evidence="2" id="KW-1185">Reference proteome</keyword>
<sequence>MRKRSKITIVEFANKTTFTPGFIVVNEAARLSKNLSMAVQSKWPNSPCLLIGDTKQFKPLALAGQQKSFRSIFGDQRQVPGPGHGHDLHVRLEITAGEYSQPSMHLQFLVRHGADYDVFLDVIVPLNTILGVISVHDLESTDEAALAPLFAFKAMDLSELLHCARRDKFDEKLDECDFSSPARLVPKITKTVRHMRVDAAWSRLLEIENLAFHKRWDSHPETTRQIVSAVVSRLHTAEQMSLCFWFFPGDSFQKHWWKLLGEMRTLCPPYAKYLTEVRTDYSDLTYNNLGVLQDDRPAKPVSAVTVSHNDEHCTVTLIANTAEEQQIVDGQATRLRDIPIESI</sequence>
<gene>
    <name evidence="1" type="ORF">NW755_000522</name>
</gene>
<comment type="caution">
    <text evidence="1">The sequence shown here is derived from an EMBL/GenBank/DDBJ whole genome shotgun (WGS) entry which is preliminary data.</text>
</comment>
<dbReference type="AlphaFoldDB" id="A0A9W8V6R3"/>
<accession>A0A9W8V6R3</accession>
<dbReference type="OrthoDB" id="5099051at2759"/>
<reference evidence="1" key="1">
    <citation type="submission" date="2022-09" db="EMBL/GenBank/DDBJ databases">
        <title>Fusarium specimens isolated from Avocado Roots.</title>
        <authorList>
            <person name="Stajich J."/>
            <person name="Roper C."/>
            <person name="Heimlech-Rivalta G."/>
        </authorList>
    </citation>
    <scope>NUCLEOTIDE SEQUENCE</scope>
    <source>
        <strain evidence="1">A02</strain>
    </source>
</reference>
<name>A0A9W8V6R3_9HYPO</name>
<dbReference type="EMBL" id="JAOQAV010000001">
    <property type="protein sequence ID" value="KAJ4197824.1"/>
    <property type="molecule type" value="Genomic_DNA"/>
</dbReference>